<dbReference type="InterPro" id="IPR003439">
    <property type="entry name" value="ABC_transporter-like_ATP-bd"/>
</dbReference>
<protein>
    <submittedName>
        <fullName evidence="7">ABC transporter ATP-binding protein</fullName>
    </submittedName>
</protein>
<dbReference type="Proteomes" id="UP001595632">
    <property type="component" value="Unassembled WGS sequence"/>
</dbReference>
<name>A0ABV7GVM2_9RHOB</name>
<gene>
    <name evidence="7" type="ORF">ACFOGP_16125</name>
</gene>
<proteinExistence type="inferred from homology"/>
<dbReference type="Gene3D" id="3.40.50.300">
    <property type="entry name" value="P-loop containing nucleotide triphosphate hydrolases"/>
    <property type="match status" value="1"/>
</dbReference>
<dbReference type="PANTHER" id="PTHR43776:SF7">
    <property type="entry name" value="D,D-DIPEPTIDE TRANSPORT ATP-BINDING PROTEIN DDPF-RELATED"/>
    <property type="match status" value="1"/>
</dbReference>
<dbReference type="InterPro" id="IPR027417">
    <property type="entry name" value="P-loop_NTPase"/>
</dbReference>
<dbReference type="CDD" id="cd03257">
    <property type="entry name" value="ABC_NikE_OppD_transporters"/>
    <property type="match status" value="1"/>
</dbReference>
<organism evidence="7 8">
    <name type="scientific">Psychromarinibacter halotolerans</name>
    <dbReference type="NCBI Taxonomy" id="1775175"/>
    <lineage>
        <taxon>Bacteria</taxon>
        <taxon>Pseudomonadati</taxon>
        <taxon>Pseudomonadota</taxon>
        <taxon>Alphaproteobacteria</taxon>
        <taxon>Rhodobacterales</taxon>
        <taxon>Paracoccaceae</taxon>
        <taxon>Psychromarinibacter</taxon>
    </lineage>
</organism>
<dbReference type="SUPFAM" id="SSF52540">
    <property type="entry name" value="P-loop containing nucleoside triphosphate hydrolases"/>
    <property type="match status" value="1"/>
</dbReference>
<dbReference type="Pfam" id="PF08352">
    <property type="entry name" value="oligo_HPY"/>
    <property type="match status" value="1"/>
</dbReference>
<evidence type="ECO:0000313" key="8">
    <source>
        <dbReference type="Proteomes" id="UP001595632"/>
    </source>
</evidence>
<accession>A0ABV7GVM2</accession>
<dbReference type="GO" id="GO:0005524">
    <property type="term" value="F:ATP binding"/>
    <property type="evidence" value="ECO:0007669"/>
    <property type="project" value="UniProtKB-KW"/>
</dbReference>
<evidence type="ECO:0000256" key="3">
    <source>
        <dbReference type="ARBA" id="ARBA00022448"/>
    </source>
</evidence>
<dbReference type="InterPro" id="IPR050319">
    <property type="entry name" value="ABC_transp_ATP-bind"/>
</dbReference>
<reference evidence="8" key="1">
    <citation type="journal article" date="2019" name="Int. J. Syst. Evol. Microbiol.">
        <title>The Global Catalogue of Microorganisms (GCM) 10K type strain sequencing project: providing services to taxonomists for standard genome sequencing and annotation.</title>
        <authorList>
            <consortium name="The Broad Institute Genomics Platform"/>
            <consortium name="The Broad Institute Genome Sequencing Center for Infectious Disease"/>
            <person name="Wu L."/>
            <person name="Ma J."/>
        </authorList>
    </citation>
    <scope>NUCLEOTIDE SEQUENCE [LARGE SCALE GENOMIC DNA]</scope>
    <source>
        <strain evidence="8">KCTC 52366</strain>
    </source>
</reference>
<dbReference type="InterPro" id="IPR003593">
    <property type="entry name" value="AAA+_ATPase"/>
</dbReference>
<comment type="subcellular location">
    <subcellularLocation>
        <location evidence="1">Cell inner membrane</location>
        <topology evidence="1">Peripheral membrane protein</topology>
    </subcellularLocation>
</comment>
<evidence type="ECO:0000259" key="6">
    <source>
        <dbReference type="PROSITE" id="PS50893"/>
    </source>
</evidence>
<evidence type="ECO:0000256" key="5">
    <source>
        <dbReference type="ARBA" id="ARBA00022840"/>
    </source>
</evidence>
<dbReference type="Pfam" id="PF00005">
    <property type="entry name" value="ABC_tran"/>
    <property type="match status" value="1"/>
</dbReference>
<keyword evidence="5 7" id="KW-0067">ATP-binding</keyword>
<dbReference type="InterPro" id="IPR017871">
    <property type="entry name" value="ABC_transporter-like_CS"/>
</dbReference>
<evidence type="ECO:0000256" key="4">
    <source>
        <dbReference type="ARBA" id="ARBA00022741"/>
    </source>
</evidence>
<dbReference type="PROSITE" id="PS50893">
    <property type="entry name" value="ABC_TRANSPORTER_2"/>
    <property type="match status" value="1"/>
</dbReference>
<comment type="similarity">
    <text evidence="2">Belongs to the ABC transporter superfamily.</text>
</comment>
<keyword evidence="3" id="KW-0813">Transport</keyword>
<dbReference type="PROSITE" id="PS00211">
    <property type="entry name" value="ABC_TRANSPORTER_1"/>
    <property type="match status" value="1"/>
</dbReference>
<comment type="caution">
    <text evidence="7">The sequence shown here is derived from an EMBL/GenBank/DDBJ whole genome shotgun (WGS) entry which is preliminary data.</text>
</comment>
<keyword evidence="8" id="KW-1185">Reference proteome</keyword>
<dbReference type="RefSeq" id="WP_275631509.1">
    <property type="nucleotide sequence ID" value="NZ_JARGYD010000001.1"/>
</dbReference>
<dbReference type="InterPro" id="IPR013563">
    <property type="entry name" value="Oligopep_ABC_C"/>
</dbReference>
<evidence type="ECO:0000256" key="2">
    <source>
        <dbReference type="ARBA" id="ARBA00005417"/>
    </source>
</evidence>
<sequence length="323" mass="34165">MSLLEMRNVEVSYPGARGLPVRAVAGIDLTIQAGRVTALVGESGCGKSSLGKAAVGLLAPSAGSIRFEGEPVLPLDRGARPARLRALQMVFQDPYSSLNPRRRIGEQVADGVRAGTDRGGDVDRKVAEVLERVGLPAGIATRYPHEFSGGQRQRIAIARALAAKPRCIVADEPISALDASAQASVARLLADLVKDTGMGMLFISHDLSIVRRIADDIAVMYLGKLAEQGEPDDLWRAPRHPYTRGLVHAIPRADGAGRLPDDLPGDVANPASPPSGCRFHPRCPIAQDICTRTDPPVVTDPQGRRAACHFPLDAAAPADAGQV</sequence>
<feature type="domain" description="ABC transporter" evidence="6">
    <location>
        <begin position="4"/>
        <end position="247"/>
    </location>
</feature>
<dbReference type="NCBIfam" id="TIGR01727">
    <property type="entry name" value="oligo_HPY"/>
    <property type="match status" value="1"/>
</dbReference>
<evidence type="ECO:0000256" key="1">
    <source>
        <dbReference type="ARBA" id="ARBA00004417"/>
    </source>
</evidence>
<dbReference type="EMBL" id="JBHRTB010000010">
    <property type="protein sequence ID" value="MFC3144250.1"/>
    <property type="molecule type" value="Genomic_DNA"/>
</dbReference>
<dbReference type="SMART" id="SM00382">
    <property type="entry name" value="AAA"/>
    <property type="match status" value="1"/>
</dbReference>
<keyword evidence="4" id="KW-0547">Nucleotide-binding</keyword>
<evidence type="ECO:0000313" key="7">
    <source>
        <dbReference type="EMBL" id="MFC3144250.1"/>
    </source>
</evidence>
<dbReference type="PANTHER" id="PTHR43776">
    <property type="entry name" value="TRANSPORT ATP-BINDING PROTEIN"/>
    <property type="match status" value="1"/>
</dbReference>